<dbReference type="PROSITE" id="PS50931">
    <property type="entry name" value="HTH_LYSR"/>
    <property type="match status" value="1"/>
</dbReference>
<sequence>MPLPRAHIPSTAALRVLETFDRLGTTIATGDALGLTQSAVSRQLKTLEEQLGVALFHREGRHLVLSAAAQAYAAEAREALARLTQAGMRLRAPVDHGRLNLAILPTFGMRWLVPRLPEFARAHPEVTINLSTRLQKFNFASEGIDAAIHFGDADWPETQALRLMQEQVLPVAAPDLLGNLLAGMKPDALPEPGALAQLPLLHIDTRPEAWPTWFARHDVAAPRLTGTVHDQFSTIIQAALHGLGVALLPLYLAEPEIAAGRLVALAPHPVELPGAYYLVWPEARATDPALRAFRDWLAAVVDEEDMLPR</sequence>
<dbReference type="RefSeq" id="WP_339856555.1">
    <property type="nucleotide sequence ID" value="NZ_CAXAXR010000044.1"/>
</dbReference>
<dbReference type="AlphaFoldDB" id="A0A348WFJ1"/>
<dbReference type="EMBL" id="DMVW01000152">
    <property type="protein sequence ID" value="HAR53303.1"/>
    <property type="molecule type" value="Genomic_DNA"/>
</dbReference>
<dbReference type="SUPFAM" id="SSF46785">
    <property type="entry name" value="Winged helix' DNA-binding domain"/>
    <property type="match status" value="1"/>
</dbReference>
<dbReference type="InterPro" id="IPR000847">
    <property type="entry name" value="LysR_HTH_N"/>
</dbReference>
<dbReference type="Pfam" id="PF00126">
    <property type="entry name" value="HTH_1"/>
    <property type="match status" value="1"/>
</dbReference>
<gene>
    <name evidence="6" type="ORF">DCS45_15720</name>
</gene>
<reference evidence="6 7" key="1">
    <citation type="journal article" date="2018" name="Nat. Biotechnol.">
        <title>A standardized bacterial taxonomy based on genome phylogeny substantially revises the tree of life.</title>
        <authorList>
            <person name="Parks D.H."/>
            <person name="Chuvochina M."/>
            <person name="Waite D.W."/>
            <person name="Rinke C."/>
            <person name="Skarshewski A."/>
            <person name="Chaumeil P.A."/>
            <person name="Hugenholtz P."/>
        </authorList>
    </citation>
    <scope>NUCLEOTIDE SEQUENCE [LARGE SCALE GENOMIC DNA]</scope>
    <source>
        <strain evidence="6">UBA9169</strain>
    </source>
</reference>
<evidence type="ECO:0000313" key="7">
    <source>
        <dbReference type="Proteomes" id="UP000264719"/>
    </source>
</evidence>
<keyword evidence="2" id="KW-0805">Transcription regulation</keyword>
<evidence type="ECO:0000256" key="4">
    <source>
        <dbReference type="ARBA" id="ARBA00023163"/>
    </source>
</evidence>
<dbReference type="Proteomes" id="UP000264719">
    <property type="component" value="Unassembled WGS sequence"/>
</dbReference>
<dbReference type="GO" id="GO:0043565">
    <property type="term" value="F:sequence-specific DNA binding"/>
    <property type="evidence" value="ECO:0007669"/>
    <property type="project" value="TreeGrafter"/>
</dbReference>
<evidence type="ECO:0000256" key="3">
    <source>
        <dbReference type="ARBA" id="ARBA00023125"/>
    </source>
</evidence>
<dbReference type="InterPro" id="IPR005119">
    <property type="entry name" value="LysR_subst-bd"/>
</dbReference>
<dbReference type="Pfam" id="PF03466">
    <property type="entry name" value="LysR_substrate"/>
    <property type="match status" value="1"/>
</dbReference>
<dbReference type="GO" id="GO:0003700">
    <property type="term" value="F:DNA-binding transcription factor activity"/>
    <property type="evidence" value="ECO:0007669"/>
    <property type="project" value="InterPro"/>
</dbReference>
<comment type="similarity">
    <text evidence="1">Belongs to the LysR transcriptional regulatory family.</text>
</comment>
<evidence type="ECO:0000313" key="6">
    <source>
        <dbReference type="EMBL" id="HAR53303.1"/>
    </source>
</evidence>
<dbReference type="Gene3D" id="1.10.10.10">
    <property type="entry name" value="Winged helix-like DNA-binding domain superfamily/Winged helix DNA-binding domain"/>
    <property type="match status" value="1"/>
</dbReference>
<dbReference type="GO" id="GO:0006351">
    <property type="term" value="P:DNA-templated transcription"/>
    <property type="evidence" value="ECO:0007669"/>
    <property type="project" value="TreeGrafter"/>
</dbReference>
<dbReference type="InterPro" id="IPR036390">
    <property type="entry name" value="WH_DNA-bd_sf"/>
</dbReference>
<dbReference type="InterPro" id="IPR036388">
    <property type="entry name" value="WH-like_DNA-bd_sf"/>
</dbReference>
<dbReference type="PANTHER" id="PTHR30537:SF74">
    <property type="entry name" value="HTH-TYPE TRANSCRIPTIONAL REGULATOR TRPI"/>
    <property type="match status" value="1"/>
</dbReference>
<proteinExistence type="inferred from homology"/>
<protein>
    <submittedName>
        <fullName evidence="6">LysR family transcriptional regulator</fullName>
    </submittedName>
</protein>
<organism evidence="6 7">
    <name type="scientific">Roseovarius nubinhibens</name>
    <dbReference type="NCBI Taxonomy" id="314263"/>
    <lineage>
        <taxon>Bacteria</taxon>
        <taxon>Pseudomonadati</taxon>
        <taxon>Pseudomonadota</taxon>
        <taxon>Alphaproteobacteria</taxon>
        <taxon>Rhodobacterales</taxon>
        <taxon>Roseobacteraceae</taxon>
        <taxon>Roseovarius</taxon>
    </lineage>
</organism>
<name>A0A348WFJ1_9RHOB</name>
<dbReference type="InterPro" id="IPR058163">
    <property type="entry name" value="LysR-type_TF_proteobact-type"/>
</dbReference>
<keyword evidence="4" id="KW-0804">Transcription</keyword>
<evidence type="ECO:0000256" key="2">
    <source>
        <dbReference type="ARBA" id="ARBA00023015"/>
    </source>
</evidence>
<comment type="caution">
    <text evidence="6">The sequence shown here is derived from an EMBL/GenBank/DDBJ whole genome shotgun (WGS) entry which is preliminary data.</text>
</comment>
<feature type="domain" description="HTH lysR-type" evidence="5">
    <location>
        <begin position="9"/>
        <end position="66"/>
    </location>
</feature>
<accession>A0A348WFJ1</accession>
<dbReference type="SUPFAM" id="SSF53850">
    <property type="entry name" value="Periplasmic binding protein-like II"/>
    <property type="match status" value="1"/>
</dbReference>
<dbReference type="Gene3D" id="3.40.190.10">
    <property type="entry name" value="Periplasmic binding protein-like II"/>
    <property type="match status" value="2"/>
</dbReference>
<evidence type="ECO:0000256" key="1">
    <source>
        <dbReference type="ARBA" id="ARBA00009437"/>
    </source>
</evidence>
<evidence type="ECO:0000259" key="5">
    <source>
        <dbReference type="PROSITE" id="PS50931"/>
    </source>
</evidence>
<keyword evidence="3" id="KW-0238">DNA-binding</keyword>
<dbReference type="PANTHER" id="PTHR30537">
    <property type="entry name" value="HTH-TYPE TRANSCRIPTIONAL REGULATOR"/>
    <property type="match status" value="1"/>
</dbReference>